<accession>A0A4R4EAQ2</accession>
<organism evidence="2 3">
    <name type="scientific">Paenibacillus albiflavus</name>
    <dbReference type="NCBI Taxonomy" id="2545760"/>
    <lineage>
        <taxon>Bacteria</taxon>
        <taxon>Bacillati</taxon>
        <taxon>Bacillota</taxon>
        <taxon>Bacilli</taxon>
        <taxon>Bacillales</taxon>
        <taxon>Paenibacillaceae</taxon>
        <taxon>Paenibacillus</taxon>
    </lineage>
</organism>
<dbReference type="OrthoDB" id="1697005at2"/>
<evidence type="ECO:0000259" key="1">
    <source>
        <dbReference type="Pfam" id="PF22479"/>
    </source>
</evidence>
<dbReference type="Proteomes" id="UP000295418">
    <property type="component" value="Unassembled WGS sequence"/>
</dbReference>
<feature type="domain" description="Cyanophage baseplate Pam3 plug gp18" evidence="1">
    <location>
        <begin position="5"/>
        <end position="102"/>
    </location>
</feature>
<proteinExistence type="predicted"/>
<evidence type="ECO:0000313" key="3">
    <source>
        <dbReference type="Proteomes" id="UP000295418"/>
    </source>
</evidence>
<dbReference type="EMBL" id="SKFG01000014">
    <property type="protein sequence ID" value="TCZ76183.1"/>
    <property type="molecule type" value="Genomic_DNA"/>
</dbReference>
<evidence type="ECO:0000313" key="2">
    <source>
        <dbReference type="EMBL" id="TCZ76183.1"/>
    </source>
</evidence>
<protein>
    <recommendedName>
        <fullName evidence="1">Cyanophage baseplate Pam3 plug gp18 domain-containing protein</fullName>
    </recommendedName>
</protein>
<dbReference type="Pfam" id="PF22479">
    <property type="entry name" value="Pam3_gp18"/>
    <property type="match status" value="1"/>
</dbReference>
<dbReference type="RefSeq" id="WP_132418909.1">
    <property type="nucleotide sequence ID" value="NZ_SKFG01000014.1"/>
</dbReference>
<gene>
    <name evidence="2" type="ORF">E0485_15210</name>
</gene>
<reference evidence="2 3" key="1">
    <citation type="submission" date="2019-03" db="EMBL/GenBank/DDBJ databases">
        <authorList>
            <person name="Kim M.K.M."/>
        </authorList>
    </citation>
    <scope>NUCLEOTIDE SEQUENCE [LARGE SCALE GENOMIC DNA]</scope>
    <source>
        <strain evidence="2 3">18JY21-1</strain>
    </source>
</reference>
<keyword evidence="3" id="KW-1185">Reference proteome</keyword>
<sequence>MGRVIEIKKNMIPYRFEIVLCSELFSFLVDYNAVSDSFSVDLYKDQELIVSGEQLVYGSPLFADFSDTRLPSVDLIPCDEANNETVVTWSNLSESVFLFVVEKDGAL</sequence>
<dbReference type="AlphaFoldDB" id="A0A4R4EAQ2"/>
<name>A0A4R4EAQ2_9BACL</name>
<comment type="caution">
    <text evidence="2">The sequence shown here is derived from an EMBL/GenBank/DDBJ whole genome shotgun (WGS) entry which is preliminary data.</text>
</comment>
<dbReference type="InterPro" id="IPR054252">
    <property type="entry name" value="Pam3_gp18"/>
</dbReference>